<dbReference type="InterPro" id="IPR030678">
    <property type="entry name" value="Peptide/Ni-bd"/>
</dbReference>
<evidence type="ECO:0000259" key="6">
    <source>
        <dbReference type="Pfam" id="PF00496"/>
    </source>
</evidence>
<dbReference type="PROSITE" id="PS51257">
    <property type="entry name" value="PROKAR_LIPOPROTEIN"/>
    <property type="match status" value="1"/>
</dbReference>
<evidence type="ECO:0000313" key="8">
    <source>
        <dbReference type="Proteomes" id="UP000578352"/>
    </source>
</evidence>
<dbReference type="InterPro" id="IPR000914">
    <property type="entry name" value="SBP_5_dom"/>
</dbReference>
<dbReference type="GO" id="GO:0030313">
    <property type="term" value="C:cell envelope"/>
    <property type="evidence" value="ECO:0007669"/>
    <property type="project" value="UniProtKB-SubCell"/>
</dbReference>
<dbReference type="Pfam" id="PF00496">
    <property type="entry name" value="SBP_bac_5"/>
    <property type="match status" value="1"/>
</dbReference>
<organism evidence="7 8">
    <name type="scientific">Leifsonia shinshuensis</name>
    <dbReference type="NCBI Taxonomy" id="150026"/>
    <lineage>
        <taxon>Bacteria</taxon>
        <taxon>Bacillati</taxon>
        <taxon>Actinomycetota</taxon>
        <taxon>Actinomycetes</taxon>
        <taxon>Micrococcales</taxon>
        <taxon>Microbacteriaceae</taxon>
        <taxon>Leifsonia</taxon>
    </lineage>
</organism>
<evidence type="ECO:0000256" key="5">
    <source>
        <dbReference type="SAM" id="SignalP"/>
    </source>
</evidence>
<dbReference type="PIRSF" id="PIRSF002741">
    <property type="entry name" value="MppA"/>
    <property type="match status" value="1"/>
</dbReference>
<gene>
    <name evidence="7" type="ORF">HNR13_000974</name>
</gene>
<dbReference type="InterPro" id="IPR039424">
    <property type="entry name" value="SBP_5"/>
</dbReference>
<dbReference type="GO" id="GO:1904680">
    <property type="term" value="F:peptide transmembrane transporter activity"/>
    <property type="evidence" value="ECO:0007669"/>
    <property type="project" value="TreeGrafter"/>
</dbReference>
<proteinExistence type="inferred from homology"/>
<evidence type="ECO:0000313" key="7">
    <source>
        <dbReference type="EMBL" id="NYJ22687.1"/>
    </source>
</evidence>
<protein>
    <submittedName>
        <fullName evidence="7">Peptide/nickel transport system substrate-binding protein</fullName>
    </submittedName>
</protein>
<keyword evidence="4 5" id="KW-0732">Signal</keyword>
<dbReference type="Proteomes" id="UP000578352">
    <property type="component" value="Unassembled WGS sequence"/>
</dbReference>
<feature type="signal peptide" evidence="5">
    <location>
        <begin position="1"/>
        <end position="34"/>
    </location>
</feature>
<feature type="chain" id="PRO_5038929416" evidence="5">
    <location>
        <begin position="35"/>
        <end position="515"/>
    </location>
</feature>
<name>A0A853CPU9_9MICO</name>
<keyword evidence="3" id="KW-0813">Transport</keyword>
<dbReference type="Gene3D" id="3.40.190.10">
    <property type="entry name" value="Periplasmic binding protein-like II"/>
    <property type="match status" value="1"/>
</dbReference>
<dbReference type="SUPFAM" id="SSF53850">
    <property type="entry name" value="Periplasmic binding protein-like II"/>
    <property type="match status" value="1"/>
</dbReference>
<dbReference type="GO" id="GO:0042597">
    <property type="term" value="C:periplasmic space"/>
    <property type="evidence" value="ECO:0007669"/>
    <property type="project" value="UniProtKB-ARBA"/>
</dbReference>
<feature type="domain" description="Solute-binding protein family 5" evidence="6">
    <location>
        <begin position="87"/>
        <end position="424"/>
    </location>
</feature>
<sequence>MTIRTSPRRRAAALAATLASAALLLAGCATSGGATPTSSSSASGVYRIPITDPGGDIDPLTAADYNAMLLTGLASEGLISLDAKGDLVPRLATSWKPSADGLTWTVALRKGADFNDGKPVTAKDVVATFDAITAKDSKSPGKSSFDGILSSVAAGNDDQSVVFTLARPFSDFPRLLTGANTAILPAGYTPGDWLKHPIGAGQFVLDKFTPGQGATFSKNLKYWDAKDITISGVELKVYADTQAELLAFQAGEIDRIDQSSEVAAAVKASDYNEVSSGYNKFDGIFLNVTAAPFDDPKVRQAVAWAIDRPGLVKNVYGGNAVVANDTTYFPDYPIQPQGLDQRQKDTAKVAELLGGKTVSFDITTDNKLYGEVLQQQLNAVTGFKVGLKVLTSEQYYADGANSPWLNAPLTITNWAVRAPSQYISLIFTAGAAWNASHYSNPQLEATSAAYDKATDKTERQKLVNEIAATQWKDLAVIVPTFAKAKVLQNKRVHGQFPGALDFYTGYSFKGITITG</sequence>
<dbReference type="GO" id="GO:0043190">
    <property type="term" value="C:ATP-binding cassette (ABC) transporter complex"/>
    <property type="evidence" value="ECO:0007669"/>
    <property type="project" value="InterPro"/>
</dbReference>
<evidence type="ECO:0000256" key="3">
    <source>
        <dbReference type="ARBA" id="ARBA00022448"/>
    </source>
</evidence>
<dbReference type="EMBL" id="JACCFL010000001">
    <property type="protein sequence ID" value="NYJ22687.1"/>
    <property type="molecule type" value="Genomic_DNA"/>
</dbReference>
<dbReference type="PANTHER" id="PTHR30290">
    <property type="entry name" value="PERIPLASMIC BINDING COMPONENT OF ABC TRANSPORTER"/>
    <property type="match status" value="1"/>
</dbReference>
<dbReference type="Gene3D" id="3.10.105.10">
    <property type="entry name" value="Dipeptide-binding Protein, Domain 3"/>
    <property type="match status" value="1"/>
</dbReference>
<evidence type="ECO:0000256" key="4">
    <source>
        <dbReference type="ARBA" id="ARBA00022729"/>
    </source>
</evidence>
<reference evidence="7 8" key="1">
    <citation type="submission" date="2020-07" db="EMBL/GenBank/DDBJ databases">
        <title>Sequencing the genomes of 1000 actinobacteria strains.</title>
        <authorList>
            <person name="Klenk H.-P."/>
        </authorList>
    </citation>
    <scope>NUCLEOTIDE SEQUENCE [LARGE SCALE GENOMIC DNA]</scope>
    <source>
        <strain evidence="7 8">DSM 15165</strain>
    </source>
</reference>
<dbReference type="GO" id="GO:0015833">
    <property type="term" value="P:peptide transport"/>
    <property type="evidence" value="ECO:0007669"/>
    <property type="project" value="TreeGrafter"/>
</dbReference>
<accession>A0A853CPU9</accession>
<comment type="subcellular location">
    <subcellularLocation>
        <location evidence="1">Cell envelope</location>
    </subcellularLocation>
</comment>
<evidence type="ECO:0000256" key="1">
    <source>
        <dbReference type="ARBA" id="ARBA00004196"/>
    </source>
</evidence>
<comment type="caution">
    <text evidence="7">The sequence shown here is derived from an EMBL/GenBank/DDBJ whole genome shotgun (WGS) entry which is preliminary data.</text>
</comment>
<dbReference type="AlphaFoldDB" id="A0A853CPU9"/>
<comment type="similarity">
    <text evidence="2">Belongs to the bacterial solute-binding protein 5 family.</text>
</comment>
<dbReference type="RefSeq" id="WP_179604709.1">
    <property type="nucleotide sequence ID" value="NZ_BAABEH010000001.1"/>
</dbReference>
<evidence type="ECO:0000256" key="2">
    <source>
        <dbReference type="ARBA" id="ARBA00005695"/>
    </source>
</evidence>
<dbReference type="PANTHER" id="PTHR30290:SF10">
    <property type="entry name" value="PERIPLASMIC OLIGOPEPTIDE-BINDING PROTEIN-RELATED"/>
    <property type="match status" value="1"/>
</dbReference>